<name>A0ABY5S7L3_9BACL</name>
<protein>
    <submittedName>
        <fullName evidence="2">Phosphotransferase</fullName>
    </submittedName>
</protein>
<dbReference type="RefSeq" id="WP_258385587.1">
    <property type="nucleotide sequence ID" value="NZ_CP091430.1"/>
</dbReference>
<evidence type="ECO:0000259" key="1">
    <source>
        <dbReference type="Pfam" id="PF01636"/>
    </source>
</evidence>
<dbReference type="SUPFAM" id="SSF56112">
    <property type="entry name" value="Protein kinase-like (PK-like)"/>
    <property type="match status" value="1"/>
</dbReference>
<dbReference type="InterPro" id="IPR011009">
    <property type="entry name" value="Kinase-like_dom_sf"/>
</dbReference>
<dbReference type="PANTHER" id="PTHR41283:SF1">
    <property type="entry name" value="AMINOGLYCOSIDE PHOSPHOTRANSFERASE DOMAIN-CONTAINING PROTEIN"/>
    <property type="match status" value="1"/>
</dbReference>
<organism evidence="2 3">
    <name type="scientific">Paenibacillus spongiae</name>
    <dbReference type="NCBI Taxonomy" id="2909671"/>
    <lineage>
        <taxon>Bacteria</taxon>
        <taxon>Bacillati</taxon>
        <taxon>Bacillota</taxon>
        <taxon>Bacilli</taxon>
        <taxon>Bacillales</taxon>
        <taxon>Paenibacillaceae</taxon>
        <taxon>Paenibacillus</taxon>
    </lineage>
</organism>
<proteinExistence type="predicted"/>
<feature type="domain" description="Aminoglycoside phosphotransferase" evidence="1">
    <location>
        <begin position="19"/>
        <end position="246"/>
    </location>
</feature>
<evidence type="ECO:0000313" key="3">
    <source>
        <dbReference type="Proteomes" id="UP001057877"/>
    </source>
</evidence>
<dbReference type="PANTHER" id="PTHR41283">
    <property type="entry name" value="AMINOGLYCOSIDE PHOSPHOTRANSFERASE"/>
    <property type="match status" value="1"/>
</dbReference>
<dbReference type="EMBL" id="CP091430">
    <property type="protein sequence ID" value="UVI29498.1"/>
    <property type="molecule type" value="Genomic_DNA"/>
</dbReference>
<accession>A0ABY5S7L3</accession>
<reference evidence="2" key="1">
    <citation type="submission" date="2022-01" db="EMBL/GenBank/DDBJ databases">
        <title>Paenibacillus spongiae sp. nov., isolated from marine sponge.</title>
        <authorList>
            <person name="Li Z."/>
            <person name="Zhang M."/>
        </authorList>
    </citation>
    <scope>NUCLEOTIDE SEQUENCE</scope>
    <source>
        <strain evidence="2">PHS-Z3</strain>
    </source>
</reference>
<dbReference type="Gene3D" id="3.90.1200.10">
    <property type="match status" value="1"/>
</dbReference>
<dbReference type="Proteomes" id="UP001057877">
    <property type="component" value="Chromosome"/>
</dbReference>
<dbReference type="Pfam" id="PF01636">
    <property type="entry name" value="APH"/>
    <property type="match status" value="1"/>
</dbReference>
<keyword evidence="3" id="KW-1185">Reference proteome</keyword>
<evidence type="ECO:0000313" key="2">
    <source>
        <dbReference type="EMBL" id="UVI29498.1"/>
    </source>
</evidence>
<gene>
    <name evidence="2" type="ORF">L1F29_29445</name>
</gene>
<sequence>MNVNDIHEHIPILRNITAIKQIHKGFSFDEKFLLFEGESRQPQYVLRTSGLQQMDRKRSEYDLIHRVHNMGVKTSEPIAFGTVESLDICYMLLRFVVGEDGTDVLSALSAGEQYQIGSEAGRELRIMHELPAPAGMEPWHVRRQAKHEKQYLAYRNCGVRLSEEEAIVSYIEENLPLMKGRPDRFQHDDFHPSNLLIHNRSYAGVIDYNRYDWGDPYHDFLKVAYFSREVSVPFSIGQIDGYFGGKVPERFWKLYALYTALIVFPTVTWTLQVVPEQLESMLERIRVVLDDHRNFESAVPAWYKP</sequence>
<dbReference type="InterPro" id="IPR002575">
    <property type="entry name" value="Aminoglycoside_PTrfase"/>
</dbReference>